<keyword evidence="1" id="KW-0732">Signal</keyword>
<accession>A0ABX7Q8E9</accession>
<evidence type="ECO:0008006" key="4">
    <source>
        <dbReference type="Google" id="ProtNLM"/>
    </source>
</evidence>
<dbReference type="RefSeq" id="WP_207294477.1">
    <property type="nucleotide sequence ID" value="NZ_CP071448.1"/>
</dbReference>
<evidence type="ECO:0000313" key="2">
    <source>
        <dbReference type="EMBL" id="QSW87217.1"/>
    </source>
</evidence>
<organism evidence="2 3">
    <name type="scientific">Flavobacterium endoglycinae</name>
    <dbReference type="NCBI Taxonomy" id="2816357"/>
    <lineage>
        <taxon>Bacteria</taxon>
        <taxon>Pseudomonadati</taxon>
        <taxon>Bacteroidota</taxon>
        <taxon>Flavobacteriia</taxon>
        <taxon>Flavobacteriales</taxon>
        <taxon>Flavobacteriaceae</taxon>
        <taxon>Flavobacterium</taxon>
    </lineage>
</organism>
<dbReference type="EMBL" id="CP071448">
    <property type="protein sequence ID" value="QSW87217.1"/>
    <property type="molecule type" value="Genomic_DNA"/>
</dbReference>
<proteinExistence type="predicted"/>
<feature type="chain" id="PRO_5046837947" description="Thioredoxin family protein" evidence="1">
    <location>
        <begin position="20"/>
        <end position="158"/>
    </location>
</feature>
<name>A0ABX7Q8E9_9FLAO</name>
<feature type="signal peptide" evidence="1">
    <location>
        <begin position="1"/>
        <end position="19"/>
    </location>
</feature>
<evidence type="ECO:0000313" key="3">
    <source>
        <dbReference type="Proteomes" id="UP000663440"/>
    </source>
</evidence>
<dbReference type="Proteomes" id="UP000663440">
    <property type="component" value="Chromosome"/>
</dbReference>
<evidence type="ECO:0000256" key="1">
    <source>
        <dbReference type="SAM" id="SignalP"/>
    </source>
</evidence>
<reference evidence="2 3" key="1">
    <citation type="submission" date="2021-03" db="EMBL/GenBank/DDBJ databases">
        <title>Flavobacterium kribbensis sp. nov, an endophytic bacteria, isolated from soybean.</title>
        <authorList>
            <person name="Lee J."/>
            <person name="Seo J."/>
        </authorList>
    </citation>
    <scope>NUCLEOTIDE SEQUENCE [LARGE SCALE GENOMIC DNA]</scope>
    <source>
        <strain evidence="2 3">BB8</strain>
    </source>
</reference>
<sequence length="158" mass="17393">MLKLISAYMIMAVSFLSYGQQTKGNQSTAVETKIIAVVNKANWCSVCKANGERFQNNIMPYTTKGVAIVINDMTDKNTIEQSKENLKKSSLYKQIYKTNRKGVGRMLQSCGLVDGKNKSMVTGIVTFIDAKTLKVVNETSIAATDAEIKTIIDNLLKA</sequence>
<protein>
    <recommendedName>
        <fullName evidence="4">Thioredoxin family protein</fullName>
    </recommendedName>
</protein>
<keyword evidence="3" id="KW-1185">Reference proteome</keyword>
<gene>
    <name evidence="2" type="ORF">J0383_13010</name>
</gene>